<organism evidence="1 2">
    <name type="scientific">Mucuna pruriens</name>
    <name type="common">Velvet bean</name>
    <name type="synonym">Dolichos pruriens</name>
    <dbReference type="NCBI Taxonomy" id="157652"/>
    <lineage>
        <taxon>Eukaryota</taxon>
        <taxon>Viridiplantae</taxon>
        <taxon>Streptophyta</taxon>
        <taxon>Embryophyta</taxon>
        <taxon>Tracheophyta</taxon>
        <taxon>Spermatophyta</taxon>
        <taxon>Magnoliopsida</taxon>
        <taxon>eudicotyledons</taxon>
        <taxon>Gunneridae</taxon>
        <taxon>Pentapetalae</taxon>
        <taxon>rosids</taxon>
        <taxon>fabids</taxon>
        <taxon>Fabales</taxon>
        <taxon>Fabaceae</taxon>
        <taxon>Papilionoideae</taxon>
        <taxon>50 kb inversion clade</taxon>
        <taxon>NPAAA clade</taxon>
        <taxon>indigoferoid/millettioid clade</taxon>
        <taxon>Phaseoleae</taxon>
        <taxon>Mucuna</taxon>
    </lineage>
</organism>
<dbReference type="AlphaFoldDB" id="A0A371E8R5"/>
<dbReference type="Proteomes" id="UP000257109">
    <property type="component" value="Unassembled WGS sequence"/>
</dbReference>
<reference evidence="1" key="1">
    <citation type="submission" date="2018-05" db="EMBL/GenBank/DDBJ databases">
        <title>Draft genome of Mucuna pruriens seed.</title>
        <authorList>
            <person name="Nnadi N.E."/>
            <person name="Vos R."/>
            <person name="Hasami M.H."/>
            <person name="Devisetty U.K."/>
            <person name="Aguiy J.C."/>
        </authorList>
    </citation>
    <scope>NUCLEOTIDE SEQUENCE [LARGE SCALE GENOMIC DNA]</scope>
    <source>
        <strain evidence="1">JCA_2017</strain>
    </source>
</reference>
<gene>
    <name evidence="1" type="ORF">CR513_59235</name>
</gene>
<comment type="caution">
    <text evidence="1">The sequence shown here is derived from an EMBL/GenBank/DDBJ whole genome shotgun (WGS) entry which is preliminary data.</text>
</comment>
<proteinExistence type="predicted"/>
<dbReference type="EMBL" id="QJKJ01015495">
    <property type="protein sequence ID" value="RDX62436.1"/>
    <property type="molecule type" value="Genomic_DNA"/>
</dbReference>
<dbReference type="STRING" id="157652.A0A371E8R5"/>
<dbReference type="OrthoDB" id="1917524at2759"/>
<evidence type="ECO:0000313" key="1">
    <source>
        <dbReference type="EMBL" id="RDX62436.1"/>
    </source>
</evidence>
<evidence type="ECO:0000313" key="2">
    <source>
        <dbReference type="Proteomes" id="UP000257109"/>
    </source>
</evidence>
<feature type="non-terminal residue" evidence="1">
    <location>
        <position position="1"/>
    </location>
</feature>
<keyword evidence="2" id="KW-1185">Reference proteome</keyword>
<sequence>MECITDEGMNALGNQIKLGVLRLLRGVSFSDDSFDFNSVAGGFPQLQVFSDMSDLKVGKWKLGNSAMLRLQSLVCKKLDDLPNELWSLTALRKVQVRLSSDSMVHMLGNLEIKNEV</sequence>
<accession>A0A371E8R5</accession>
<name>A0A371E8R5_MUCPR</name>
<protein>
    <submittedName>
        <fullName evidence="1">Uncharacterized protein</fullName>
    </submittedName>
</protein>